<dbReference type="InterPro" id="IPR011545">
    <property type="entry name" value="DEAD/DEAH_box_helicase_dom"/>
</dbReference>
<dbReference type="Gene3D" id="3.40.50.300">
    <property type="entry name" value="P-loop containing nucleotide triphosphate hydrolases"/>
    <property type="match status" value="2"/>
</dbReference>
<organism evidence="11 12">
    <name type="scientific">Rehmannia glutinosa</name>
    <name type="common">Chinese foxglove</name>
    <dbReference type="NCBI Taxonomy" id="99300"/>
    <lineage>
        <taxon>Eukaryota</taxon>
        <taxon>Viridiplantae</taxon>
        <taxon>Streptophyta</taxon>
        <taxon>Embryophyta</taxon>
        <taxon>Tracheophyta</taxon>
        <taxon>Spermatophyta</taxon>
        <taxon>Magnoliopsida</taxon>
        <taxon>eudicotyledons</taxon>
        <taxon>Gunneridae</taxon>
        <taxon>Pentapetalae</taxon>
        <taxon>asterids</taxon>
        <taxon>lamiids</taxon>
        <taxon>Lamiales</taxon>
        <taxon>Orobanchaceae</taxon>
        <taxon>Rehmannieae</taxon>
        <taxon>Rehmannia</taxon>
    </lineage>
</organism>
<dbReference type="CDD" id="cd18787">
    <property type="entry name" value="SF2_C_DEAD"/>
    <property type="match status" value="1"/>
</dbReference>
<evidence type="ECO:0000313" key="12">
    <source>
        <dbReference type="Proteomes" id="UP001318860"/>
    </source>
</evidence>
<dbReference type="CDD" id="cd18045">
    <property type="entry name" value="DEADc_EIF4AIII_DDX48"/>
    <property type="match status" value="1"/>
</dbReference>
<keyword evidence="2" id="KW-0547">Nucleotide-binding</keyword>
<proteinExistence type="predicted"/>
<name>A0ABR0V4M8_REHGL</name>
<evidence type="ECO:0000256" key="2">
    <source>
        <dbReference type="ARBA" id="ARBA00022741"/>
    </source>
</evidence>
<keyword evidence="12" id="KW-1185">Reference proteome</keyword>
<evidence type="ECO:0000256" key="4">
    <source>
        <dbReference type="ARBA" id="ARBA00022806"/>
    </source>
</evidence>
<accession>A0ABR0V4M8</accession>
<dbReference type="PROSITE" id="PS51195">
    <property type="entry name" value="Q_MOTIF"/>
    <property type="match status" value="1"/>
</dbReference>
<sequence length="444" mass="50023">MAAAIQRGGGGRRAMEEDDAKLVFETSKGVEPIMSFDEMGIKDDLLRGIYNYGFEKPSAIQQRAVLPIISGRDVIAQAQSGTGKTSMIALAVCQIVDTKSSEVQALILSPTRELAAQTEKVILAIGDYINVQAHACIGGKSVGEDIRKLEHGVHVVSGTPGRVCDMIKRRTLRTRSIKLLILDESDEMLSRGFKDQIYDVYRYLPPELQVVLISATLPNEILEITSKFMTDPVRILVKRDELTLEGIKQFFVAVEREEWKFDTLCDLYDTLTITQAVIFCNTKRKVSTYGSNATNLFSQDFHNLEIHYFSTPIICGFDIPAFVDWLTAKMRENNFTVSSMHGDMPQKERDAIMGEFRSGQTRVLITTDVWARGLDVQQVSLVINYDLPNNRELYIHRIGRSGRFGRKGVAINFVKSDDIKILRDIEQYYSTQIDEMPMNVADLI</sequence>
<comment type="caution">
    <text evidence="11">The sequence shown here is derived from an EMBL/GenBank/DDBJ whole genome shotgun (WGS) entry which is preliminary data.</text>
</comment>
<feature type="domain" description="Helicase ATP-binding" evidence="8">
    <location>
        <begin position="65"/>
        <end position="235"/>
    </location>
</feature>
<reference evidence="11 12" key="1">
    <citation type="journal article" date="2021" name="Comput. Struct. Biotechnol. J.">
        <title>De novo genome assembly of the potent medicinal plant Rehmannia glutinosa using nanopore technology.</title>
        <authorList>
            <person name="Ma L."/>
            <person name="Dong C."/>
            <person name="Song C."/>
            <person name="Wang X."/>
            <person name="Zheng X."/>
            <person name="Niu Y."/>
            <person name="Chen S."/>
            <person name="Feng W."/>
        </authorList>
    </citation>
    <scope>NUCLEOTIDE SEQUENCE [LARGE SCALE GENOMIC DNA]</scope>
    <source>
        <strain evidence="11">DH-2019</strain>
    </source>
</reference>
<dbReference type="EMBL" id="JABTTQ020001610">
    <property type="protein sequence ID" value="KAK6129861.1"/>
    <property type="molecule type" value="Genomic_DNA"/>
</dbReference>
<evidence type="ECO:0000259" key="9">
    <source>
        <dbReference type="PROSITE" id="PS51194"/>
    </source>
</evidence>
<dbReference type="EC" id="3.6.4.13" evidence="1"/>
<evidence type="ECO:0000256" key="5">
    <source>
        <dbReference type="ARBA" id="ARBA00022840"/>
    </source>
</evidence>
<dbReference type="PROSITE" id="PS51194">
    <property type="entry name" value="HELICASE_CTER"/>
    <property type="match status" value="1"/>
</dbReference>
<evidence type="ECO:0000313" key="11">
    <source>
        <dbReference type="EMBL" id="KAK6129861.1"/>
    </source>
</evidence>
<keyword evidence="3" id="KW-0378">Hydrolase</keyword>
<feature type="short sequence motif" description="Q motif" evidence="7">
    <location>
        <begin position="34"/>
        <end position="62"/>
    </location>
</feature>
<dbReference type="PROSITE" id="PS51192">
    <property type="entry name" value="HELICASE_ATP_BIND_1"/>
    <property type="match status" value="1"/>
</dbReference>
<evidence type="ECO:0000259" key="10">
    <source>
        <dbReference type="PROSITE" id="PS51195"/>
    </source>
</evidence>
<dbReference type="InterPro" id="IPR027417">
    <property type="entry name" value="P-loop_NTPase"/>
</dbReference>
<feature type="domain" description="Helicase C-terminal" evidence="9">
    <location>
        <begin position="246"/>
        <end position="444"/>
    </location>
</feature>
<dbReference type="PANTHER" id="PTHR47958">
    <property type="entry name" value="ATP-DEPENDENT RNA HELICASE DBP3"/>
    <property type="match status" value="1"/>
</dbReference>
<evidence type="ECO:0000256" key="1">
    <source>
        <dbReference type="ARBA" id="ARBA00012552"/>
    </source>
</evidence>
<dbReference type="SMART" id="SM00487">
    <property type="entry name" value="DEXDc"/>
    <property type="match status" value="1"/>
</dbReference>
<keyword evidence="5" id="KW-0067">ATP-binding</keyword>
<protein>
    <recommendedName>
        <fullName evidence="1">RNA helicase</fullName>
        <ecNumber evidence="1">3.6.4.13</ecNumber>
    </recommendedName>
</protein>
<dbReference type="SMART" id="SM00490">
    <property type="entry name" value="HELICc"/>
    <property type="match status" value="1"/>
</dbReference>
<dbReference type="SUPFAM" id="SSF52540">
    <property type="entry name" value="P-loop containing nucleoside triphosphate hydrolases"/>
    <property type="match status" value="1"/>
</dbReference>
<keyword evidence="6" id="KW-0694">RNA-binding</keyword>
<evidence type="ECO:0000256" key="3">
    <source>
        <dbReference type="ARBA" id="ARBA00022801"/>
    </source>
</evidence>
<evidence type="ECO:0000259" key="8">
    <source>
        <dbReference type="PROSITE" id="PS51192"/>
    </source>
</evidence>
<dbReference type="InterPro" id="IPR001650">
    <property type="entry name" value="Helicase_C-like"/>
</dbReference>
<evidence type="ECO:0000256" key="7">
    <source>
        <dbReference type="PROSITE-ProRule" id="PRU00552"/>
    </source>
</evidence>
<dbReference type="Pfam" id="PF00270">
    <property type="entry name" value="DEAD"/>
    <property type="match status" value="1"/>
</dbReference>
<dbReference type="InterPro" id="IPR014014">
    <property type="entry name" value="RNA_helicase_DEAD_Q_motif"/>
</dbReference>
<dbReference type="Pfam" id="PF00271">
    <property type="entry name" value="Helicase_C"/>
    <property type="match status" value="1"/>
</dbReference>
<evidence type="ECO:0000256" key="6">
    <source>
        <dbReference type="ARBA" id="ARBA00022884"/>
    </source>
</evidence>
<keyword evidence="4" id="KW-0347">Helicase</keyword>
<dbReference type="Proteomes" id="UP001318860">
    <property type="component" value="Unassembled WGS sequence"/>
</dbReference>
<gene>
    <name evidence="11" type="ORF">DH2020_036379</name>
</gene>
<feature type="domain" description="DEAD-box RNA helicase Q" evidence="10">
    <location>
        <begin position="34"/>
        <end position="62"/>
    </location>
</feature>
<dbReference type="InterPro" id="IPR014001">
    <property type="entry name" value="Helicase_ATP-bd"/>
</dbReference>